<dbReference type="PaxDb" id="67767-A0A0J7K5G5"/>
<evidence type="ECO:0000259" key="3">
    <source>
        <dbReference type="Pfam" id="PF13359"/>
    </source>
</evidence>
<dbReference type="EMBL" id="LBMM01013879">
    <property type="protein sequence ID" value="KMQ85441.1"/>
    <property type="molecule type" value="Genomic_DNA"/>
</dbReference>
<dbReference type="Proteomes" id="UP000036403">
    <property type="component" value="Unassembled WGS sequence"/>
</dbReference>
<comment type="cofactor">
    <cofactor evidence="1">
        <name>a divalent metal cation</name>
        <dbReference type="ChEBI" id="CHEBI:60240"/>
    </cofactor>
</comment>
<protein>
    <submittedName>
        <fullName evidence="4">Nuclease harbi1</fullName>
    </submittedName>
</protein>
<dbReference type="InterPro" id="IPR027806">
    <property type="entry name" value="HARBI1_dom"/>
</dbReference>
<keyword evidence="5" id="KW-1185">Reference proteome</keyword>
<accession>A0A0J7K5G5</accession>
<reference evidence="4 5" key="1">
    <citation type="submission" date="2015-04" db="EMBL/GenBank/DDBJ databases">
        <title>Lasius niger genome sequencing.</title>
        <authorList>
            <person name="Konorov E.A."/>
            <person name="Nikitin M.A."/>
            <person name="Kirill M.V."/>
            <person name="Chang P."/>
        </authorList>
    </citation>
    <scope>NUCLEOTIDE SEQUENCE [LARGE SCALE GENOMIC DNA]</scope>
    <source>
        <tissue evidence="4">Whole</tissue>
    </source>
</reference>
<dbReference type="AlphaFoldDB" id="A0A0J7K5G5"/>
<dbReference type="Pfam" id="PF13359">
    <property type="entry name" value="DDE_Tnp_4"/>
    <property type="match status" value="1"/>
</dbReference>
<gene>
    <name evidence="4" type="ORF">RF55_16012</name>
</gene>
<organism evidence="4 5">
    <name type="scientific">Lasius niger</name>
    <name type="common">Black garden ant</name>
    <dbReference type="NCBI Taxonomy" id="67767"/>
    <lineage>
        <taxon>Eukaryota</taxon>
        <taxon>Metazoa</taxon>
        <taxon>Ecdysozoa</taxon>
        <taxon>Arthropoda</taxon>
        <taxon>Hexapoda</taxon>
        <taxon>Insecta</taxon>
        <taxon>Pterygota</taxon>
        <taxon>Neoptera</taxon>
        <taxon>Endopterygota</taxon>
        <taxon>Hymenoptera</taxon>
        <taxon>Apocrita</taxon>
        <taxon>Aculeata</taxon>
        <taxon>Formicoidea</taxon>
        <taxon>Formicidae</taxon>
        <taxon>Formicinae</taxon>
        <taxon>Lasius</taxon>
        <taxon>Lasius</taxon>
    </lineage>
</organism>
<evidence type="ECO:0000313" key="4">
    <source>
        <dbReference type="EMBL" id="KMQ85441.1"/>
    </source>
</evidence>
<evidence type="ECO:0000256" key="1">
    <source>
        <dbReference type="ARBA" id="ARBA00001968"/>
    </source>
</evidence>
<proteinExistence type="predicted"/>
<keyword evidence="2" id="KW-0479">Metal-binding</keyword>
<sequence length="121" mass="14171">MTPLLNPRTPAEQLYNEWHIRTRNIIERLFGIWKRRFPVLALGLRLQLDKVMVVIVATAVLHNIVRQNGDEEPSENPNLNLPAPWDEIFNYGNINPLDNADNRNNDNAADRRILINDYFQR</sequence>
<evidence type="ECO:0000256" key="2">
    <source>
        <dbReference type="ARBA" id="ARBA00022723"/>
    </source>
</evidence>
<dbReference type="OrthoDB" id="6512700at2759"/>
<dbReference type="GO" id="GO:0046872">
    <property type="term" value="F:metal ion binding"/>
    <property type="evidence" value="ECO:0007669"/>
    <property type="project" value="UniProtKB-KW"/>
</dbReference>
<name>A0A0J7K5G5_LASNI</name>
<evidence type="ECO:0000313" key="5">
    <source>
        <dbReference type="Proteomes" id="UP000036403"/>
    </source>
</evidence>
<feature type="domain" description="DDE Tnp4" evidence="3">
    <location>
        <begin position="7"/>
        <end position="63"/>
    </location>
</feature>
<comment type="caution">
    <text evidence="4">The sequence shown here is derived from an EMBL/GenBank/DDBJ whole genome shotgun (WGS) entry which is preliminary data.</text>
</comment>